<evidence type="ECO:0000313" key="14">
    <source>
        <dbReference type="Proteomes" id="UP000460272"/>
    </source>
</evidence>
<dbReference type="SUPFAM" id="SSF51989">
    <property type="entry name" value="Glycosyl hydrolases family 6, cellulases"/>
    <property type="match status" value="1"/>
</dbReference>
<feature type="binding site" evidence="9">
    <location>
        <position position="101"/>
    </location>
    <ligand>
        <name>substrate</name>
    </ligand>
</feature>
<evidence type="ECO:0000256" key="6">
    <source>
        <dbReference type="ARBA" id="ARBA00023295"/>
    </source>
</evidence>
<keyword evidence="6 11" id="KW-0326">Glycosidase</keyword>
<feature type="region of interest" description="Disordered" evidence="12">
    <location>
        <begin position="279"/>
        <end position="308"/>
    </location>
</feature>
<dbReference type="Gene3D" id="3.20.20.40">
    <property type="entry name" value="1, 4-beta cellobiohydrolase"/>
    <property type="match status" value="1"/>
</dbReference>
<dbReference type="EMBL" id="RPFW01000001">
    <property type="protein sequence ID" value="TVZ06538.1"/>
    <property type="molecule type" value="Genomic_DNA"/>
</dbReference>
<dbReference type="PRINTS" id="PR00733">
    <property type="entry name" value="GLHYDRLASE6"/>
</dbReference>
<evidence type="ECO:0000256" key="3">
    <source>
        <dbReference type="ARBA" id="ARBA00023001"/>
    </source>
</evidence>
<keyword evidence="14" id="KW-1185">Reference proteome</keyword>
<evidence type="ECO:0000313" key="13">
    <source>
        <dbReference type="EMBL" id="TVZ06538.1"/>
    </source>
</evidence>
<feature type="active site" description="Proton donor" evidence="8 10">
    <location>
        <position position="176"/>
    </location>
</feature>
<accession>A0A6P2C5J5</accession>
<feature type="binding site" evidence="9">
    <location>
        <position position="322"/>
    </location>
    <ligand>
        <name>substrate</name>
    </ligand>
</feature>
<feature type="compositionally biased region" description="Pro residues" evidence="12">
    <location>
        <begin position="299"/>
        <end position="308"/>
    </location>
</feature>
<dbReference type="GO" id="GO:0004553">
    <property type="term" value="F:hydrolase activity, hydrolyzing O-glycosyl compounds"/>
    <property type="evidence" value="ECO:0007669"/>
    <property type="project" value="InterPro"/>
</dbReference>
<dbReference type="EC" id="3.2.1.-" evidence="11"/>
<keyword evidence="5 11" id="KW-0119">Carbohydrate metabolism</keyword>
<evidence type="ECO:0000256" key="11">
    <source>
        <dbReference type="RuleBase" id="RU361186"/>
    </source>
</evidence>
<dbReference type="AlphaFoldDB" id="A0A6P2C5J5"/>
<feature type="chain" id="PRO_5039750496" description="Glucanase" evidence="11">
    <location>
        <begin position="31"/>
        <end position="359"/>
    </location>
</feature>
<gene>
    <name evidence="13" type="ORF">EAS64_03795</name>
</gene>
<dbReference type="InterPro" id="IPR001524">
    <property type="entry name" value="Glyco_hydro_6_CS"/>
</dbReference>
<evidence type="ECO:0000256" key="9">
    <source>
        <dbReference type="PIRSR" id="PIRSR001100-2"/>
    </source>
</evidence>
<feature type="binding site" evidence="9">
    <location>
        <position position="250"/>
    </location>
    <ligand>
        <name>substrate</name>
    </ligand>
</feature>
<dbReference type="OrthoDB" id="309899at2"/>
<evidence type="ECO:0000256" key="4">
    <source>
        <dbReference type="ARBA" id="ARBA00023157"/>
    </source>
</evidence>
<evidence type="ECO:0000256" key="5">
    <source>
        <dbReference type="ARBA" id="ARBA00023277"/>
    </source>
</evidence>
<dbReference type="Pfam" id="PF01341">
    <property type="entry name" value="Glyco_hydro_6"/>
    <property type="match status" value="1"/>
</dbReference>
<feature type="signal peptide" evidence="11">
    <location>
        <begin position="1"/>
        <end position="30"/>
    </location>
</feature>
<dbReference type="InterPro" id="IPR016288">
    <property type="entry name" value="Beta_cellobiohydrolase"/>
</dbReference>
<keyword evidence="7 11" id="KW-0624">Polysaccharide degradation</keyword>
<feature type="binding site" evidence="9">
    <location>
        <position position="294"/>
    </location>
    <ligand>
        <name>substrate</name>
    </ligand>
</feature>
<comment type="similarity">
    <text evidence="11">Belongs to the glycosyl hydrolase family 6.</text>
</comment>
<reference evidence="13 14" key="1">
    <citation type="submission" date="2018-11" db="EMBL/GenBank/DDBJ databases">
        <title>Trebonia kvetii gen.nov., sp.nov., a novel acidophilic actinobacterium, and proposal of the new actinobacterial family Treboniaceae fam. nov.</title>
        <authorList>
            <person name="Rapoport D."/>
            <person name="Sagova-Mareckova M."/>
            <person name="Sedlacek I."/>
            <person name="Provaznik J."/>
            <person name="Kralova S."/>
            <person name="Pavlinic D."/>
            <person name="Benes V."/>
            <person name="Kopecky J."/>
        </authorList>
    </citation>
    <scope>NUCLEOTIDE SEQUENCE [LARGE SCALE GENOMIC DNA]</scope>
    <source>
        <strain evidence="13 14">15Tr583</strain>
    </source>
</reference>
<keyword evidence="2 11" id="KW-0378">Hydrolase</keyword>
<sequence>MQMRTMFRSRRHWPALALTAALVAVLSLVAACGSGSPAGVRPSPTAASRSSTAAGKPAPSGPLYAYREQQLYDTVALLERNRRTGEAAALTAIARTPAALWAAGQQWEMQEVRQATLAGRRAGSIPVIVAYNLPDRDTCGKYSANRGTDGAAYEAWINQLADAIGSGRDIVIVEPDALPDIVRGCLSSARAALRYRLLDYAMSRLSRLPHVYVYLDAGNPGMFADPEVLAGPAVRAGIRYGRGFAANVSNFQWTAVTVAWSQRLEAAIGGNLGAVVDTSRNGNGPYSGPDSPQWCNPPGRAPGPDPRLAPGPAGIDAYLWIKDPGVSDGPCNGGPVAGRYWAAYAEGLAQAASRSGGTT</sequence>
<dbReference type="InterPro" id="IPR036434">
    <property type="entry name" value="Beta_cellobiohydrolase_sf"/>
</dbReference>
<dbReference type="Proteomes" id="UP000460272">
    <property type="component" value="Unassembled WGS sequence"/>
</dbReference>
<protein>
    <recommendedName>
        <fullName evidence="11">Glucanase</fullName>
        <ecNumber evidence="11">3.2.1.-</ecNumber>
    </recommendedName>
</protein>
<evidence type="ECO:0000256" key="7">
    <source>
        <dbReference type="ARBA" id="ARBA00023326"/>
    </source>
</evidence>
<name>A0A6P2C5J5_9ACTN</name>
<dbReference type="GO" id="GO:0030245">
    <property type="term" value="P:cellulose catabolic process"/>
    <property type="evidence" value="ECO:0007669"/>
    <property type="project" value="UniProtKB-KW"/>
</dbReference>
<keyword evidence="3 11" id="KW-0136">Cellulose degradation</keyword>
<comment type="caution">
    <text evidence="13">The sequence shown here is derived from an EMBL/GenBank/DDBJ whole genome shotgun (WGS) entry which is preliminary data.</text>
</comment>
<dbReference type="PIRSF" id="PIRSF001100">
    <property type="entry name" value="Beta_cellobiohydrolase"/>
    <property type="match status" value="1"/>
</dbReference>
<evidence type="ECO:0000256" key="1">
    <source>
        <dbReference type="ARBA" id="ARBA00022729"/>
    </source>
</evidence>
<evidence type="ECO:0000256" key="12">
    <source>
        <dbReference type="SAM" id="MobiDB-lite"/>
    </source>
</evidence>
<keyword evidence="1 11" id="KW-0732">Signal</keyword>
<evidence type="ECO:0000256" key="10">
    <source>
        <dbReference type="PROSITE-ProRule" id="PRU10057"/>
    </source>
</evidence>
<feature type="compositionally biased region" description="Low complexity" evidence="12">
    <location>
        <begin position="41"/>
        <end position="54"/>
    </location>
</feature>
<organism evidence="13 14">
    <name type="scientific">Trebonia kvetii</name>
    <dbReference type="NCBI Taxonomy" id="2480626"/>
    <lineage>
        <taxon>Bacteria</taxon>
        <taxon>Bacillati</taxon>
        <taxon>Actinomycetota</taxon>
        <taxon>Actinomycetes</taxon>
        <taxon>Streptosporangiales</taxon>
        <taxon>Treboniaceae</taxon>
        <taxon>Trebonia</taxon>
    </lineage>
</organism>
<dbReference type="PROSITE" id="PS00656">
    <property type="entry name" value="GLYCOSYL_HYDROL_F6_2"/>
    <property type="match status" value="1"/>
</dbReference>
<feature type="active site" description="Proton acceptor" evidence="8">
    <location>
        <position position="328"/>
    </location>
</feature>
<proteinExistence type="inferred from homology"/>
<evidence type="ECO:0000256" key="2">
    <source>
        <dbReference type="ARBA" id="ARBA00022801"/>
    </source>
</evidence>
<dbReference type="PROSITE" id="PS51257">
    <property type="entry name" value="PROKAR_LIPOPROTEIN"/>
    <property type="match status" value="1"/>
</dbReference>
<keyword evidence="4" id="KW-1015">Disulfide bond</keyword>
<feature type="region of interest" description="Disordered" evidence="12">
    <location>
        <begin position="35"/>
        <end position="61"/>
    </location>
</feature>
<dbReference type="PANTHER" id="PTHR34876:SF4">
    <property type="entry name" value="1,4-BETA-D-GLUCAN CELLOBIOHYDROLASE C-RELATED"/>
    <property type="match status" value="1"/>
</dbReference>
<dbReference type="PANTHER" id="PTHR34876">
    <property type="match status" value="1"/>
</dbReference>
<evidence type="ECO:0000256" key="8">
    <source>
        <dbReference type="PIRSR" id="PIRSR001100-1"/>
    </source>
</evidence>